<sequence>MIQAFISRIAPMRAQSKREFAQIAAGSTFVCSDSENSCESELVGSGSSKLLSTFCQHRYPSPCRSAFTQSRPTSHLGWVFPDLATNRYMWFMWLELAGYFVNLSNGNTKHKGNIKCSRNPGSSRFSQRPASLAASRMTQNAHLSALALAALLAKQSATTTVSKARLVAQSSAHWLTTSQAAKTLQQLLAQFERRRGPSPAAFSI</sequence>
<dbReference type="STRING" id="364200.SAMN04488515_1791"/>
<reference evidence="1 2" key="1">
    <citation type="submission" date="2016-10" db="EMBL/GenBank/DDBJ databases">
        <authorList>
            <person name="de Groot N.N."/>
        </authorList>
    </citation>
    <scope>NUCLEOTIDE SEQUENCE [LARGE SCALE GENOMIC DNA]</scope>
    <source>
        <strain evidence="1 2">DSM 17925</strain>
    </source>
</reference>
<proteinExistence type="predicted"/>
<organism evidence="1 2">
    <name type="scientific">Cognatiyoonia koreensis</name>
    <dbReference type="NCBI Taxonomy" id="364200"/>
    <lineage>
        <taxon>Bacteria</taxon>
        <taxon>Pseudomonadati</taxon>
        <taxon>Pseudomonadota</taxon>
        <taxon>Alphaproteobacteria</taxon>
        <taxon>Rhodobacterales</taxon>
        <taxon>Paracoccaceae</taxon>
        <taxon>Cognatiyoonia</taxon>
    </lineage>
</organism>
<gene>
    <name evidence="1" type="ORF">SAMN04488515_1791</name>
</gene>
<evidence type="ECO:0000313" key="2">
    <source>
        <dbReference type="Proteomes" id="UP000199167"/>
    </source>
</evidence>
<dbReference type="EMBL" id="FOIZ01000001">
    <property type="protein sequence ID" value="SEW24196.1"/>
    <property type="molecule type" value="Genomic_DNA"/>
</dbReference>
<dbReference type="Proteomes" id="UP000199167">
    <property type="component" value="Unassembled WGS sequence"/>
</dbReference>
<evidence type="ECO:0000313" key="1">
    <source>
        <dbReference type="EMBL" id="SEW24196.1"/>
    </source>
</evidence>
<name>A0A1I0QCA1_9RHOB</name>
<accession>A0A1I0QCA1</accession>
<protein>
    <submittedName>
        <fullName evidence="1">Uncharacterized protein</fullName>
    </submittedName>
</protein>
<keyword evidence="2" id="KW-1185">Reference proteome</keyword>
<dbReference type="AlphaFoldDB" id="A0A1I0QCA1"/>